<dbReference type="Pfam" id="PF01695">
    <property type="entry name" value="IstB_IS21"/>
    <property type="match status" value="1"/>
</dbReference>
<dbReference type="GO" id="GO:0006260">
    <property type="term" value="P:DNA replication"/>
    <property type="evidence" value="ECO:0007669"/>
    <property type="project" value="TreeGrafter"/>
</dbReference>
<evidence type="ECO:0000259" key="1">
    <source>
        <dbReference type="Pfam" id="PF01695"/>
    </source>
</evidence>
<dbReference type="PRINTS" id="PR00051">
    <property type="entry name" value="DNAA"/>
</dbReference>
<sequence>MTSRHRGLTEPAADAAIDAACRNLRLPTMRGQFSELADSAARDQMTYRGFLAELLMAECDDRNRRRSERRIKAAGFPRDKALRTFDFEANPHIDPAAIHTLATCEWVKKGLPLCLIGDSGTGKSHLLIALGTEAAMAGFRVKYVLATKLVNELVEAADDKLLTKTIARYGRVDPLCIDELGYMELDRRGAELLFPGAHRARGEEQRGHCLQRVLLLLDQDLHRPPPLRRHRRSTHLWRQHHRDRYRLLPSGPNPRPH</sequence>
<dbReference type="InterPro" id="IPR020591">
    <property type="entry name" value="Chromosome_initiator_DnaA-like"/>
</dbReference>
<dbReference type="InterPro" id="IPR027417">
    <property type="entry name" value="P-loop_NTPase"/>
</dbReference>
<dbReference type="Gene3D" id="3.40.50.300">
    <property type="entry name" value="P-loop containing nucleotide triphosphate hydrolases"/>
    <property type="match status" value="1"/>
</dbReference>
<protein>
    <submittedName>
        <fullName evidence="2">DNA replication protein DnaC</fullName>
    </submittedName>
</protein>
<dbReference type="CDD" id="cd00009">
    <property type="entry name" value="AAA"/>
    <property type="match status" value="1"/>
</dbReference>
<dbReference type="PANTHER" id="PTHR30050:SF4">
    <property type="entry name" value="ATP-BINDING PROTEIN RV3427C IN INSERTION SEQUENCE-RELATED"/>
    <property type="match status" value="1"/>
</dbReference>
<name>A0A7X0BWP9_9ACTN</name>
<feature type="domain" description="IstB-like ATP-binding" evidence="1">
    <location>
        <begin position="21"/>
        <end position="194"/>
    </location>
</feature>
<dbReference type="InterPro" id="IPR002611">
    <property type="entry name" value="IstB_ATP-bd"/>
</dbReference>
<dbReference type="Proteomes" id="UP000583800">
    <property type="component" value="Unassembled WGS sequence"/>
</dbReference>
<accession>A0A7X0BWP9</accession>
<keyword evidence="3" id="KW-1185">Reference proteome</keyword>
<dbReference type="EMBL" id="JACHJB010000001">
    <property type="protein sequence ID" value="MBB6344334.1"/>
    <property type="molecule type" value="Genomic_DNA"/>
</dbReference>
<proteinExistence type="predicted"/>
<evidence type="ECO:0000313" key="2">
    <source>
        <dbReference type="EMBL" id="MBB6344334.1"/>
    </source>
</evidence>
<gene>
    <name evidence="2" type="ORF">FHU36_000843</name>
</gene>
<evidence type="ECO:0000313" key="3">
    <source>
        <dbReference type="Proteomes" id="UP000583800"/>
    </source>
</evidence>
<dbReference type="PANTHER" id="PTHR30050">
    <property type="entry name" value="CHROMOSOMAL REPLICATION INITIATOR PROTEIN DNAA"/>
    <property type="match status" value="1"/>
</dbReference>
<dbReference type="AlphaFoldDB" id="A0A7X0BWP9"/>
<organism evidence="2 3">
    <name type="scientific">Nonomuraea muscovyensis</name>
    <dbReference type="NCBI Taxonomy" id="1124761"/>
    <lineage>
        <taxon>Bacteria</taxon>
        <taxon>Bacillati</taxon>
        <taxon>Actinomycetota</taxon>
        <taxon>Actinomycetes</taxon>
        <taxon>Streptosporangiales</taxon>
        <taxon>Streptosporangiaceae</taxon>
        <taxon>Nonomuraea</taxon>
    </lineage>
</organism>
<reference evidence="2 3" key="1">
    <citation type="submission" date="2020-08" db="EMBL/GenBank/DDBJ databases">
        <title>Sequencing the genomes of 1000 actinobacteria strains.</title>
        <authorList>
            <person name="Klenk H.-P."/>
        </authorList>
    </citation>
    <scope>NUCLEOTIDE SEQUENCE [LARGE SCALE GENOMIC DNA]</scope>
    <source>
        <strain evidence="2 3">DSM 45913</strain>
    </source>
</reference>
<comment type="caution">
    <text evidence="2">The sequence shown here is derived from an EMBL/GenBank/DDBJ whole genome shotgun (WGS) entry which is preliminary data.</text>
</comment>
<dbReference type="GO" id="GO:0005524">
    <property type="term" value="F:ATP binding"/>
    <property type="evidence" value="ECO:0007669"/>
    <property type="project" value="InterPro"/>
</dbReference>
<dbReference type="SUPFAM" id="SSF52540">
    <property type="entry name" value="P-loop containing nucleoside triphosphate hydrolases"/>
    <property type="match status" value="1"/>
</dbReference>